<evidence type="ECO:0000256" key="3">
    <source>
        <dbReference type="ARBA" id="ARBA00023163"/>
    </source>
</evidence>
<organism evidence="5 6">
    <name type="scientific">Citricoccus muralis</name>
    <dbReference type="NCBI Taxonomy" id="169134"/>
    <lineage>
        <taxon>Bacteria</taxon>
        <taxon>Bacillati</taxon>
        <taxon>Actinomycetota</taxon>
        <taxon>Actinomycetes</taxon>
        <taxon>Micrococcales</taxon>
        <taxon>Micrococcaceae</taxon>
        <taxon>Citricoccus</taxon>
    </lineage>
</organism>
<dbReference type="EMBL" id="QREH01000001">
    <property type="protein sequence ID" value="REE04803.1"/>
    <property type="molecule type" value="Genomic_DNA"/>
</dbReference>
<gene>
    <name evidence="5" type="ORF">C8E99_2659</name>
</gene>
<feature type="domain" description="HTH araC/xylS-type" evidence="4">
    <location>
        <begin position="214"/>
        <end position="312"/>
    </location>
</feature>
<dbReference type="InterPro" id="IPR050204">
    <property type="entry name" value="AraC_XylS_family_regulators"/>
</dbReference>
<dbReference type="InterPro" id="IPR009057">
    <property type="entry name" value="Homeodomain-like_sf"/>
</dbReference>
<keyword evidence="2" id="KW-0238">DNA-binding</keyword>
<evidence type="ECO:0000313" key="5">
    <source>
        <dbReference type="EMBL" id="REE04803.1"/>
    </source>
</evidence>
<dbReference type="SMART" id="SM00342">
    <property type="entry name" value="HTH_ARAC"/>
    <property type="match status" value="1"/>
</dbReference>
<dbReference type="GO" id="GO:0003700">
    <property type="term" value="F:DNA-binding transcription factor activity"/>
    <property type="evidence" value="ECO:0007669"/>
    <property type="project" value="InterPro"/>
</dbReference>
<dbReference type="RefSeq" id="WP_115932676.1">
    <property type="nucleotide sequence ID" value="NZ_QREH01000001.1"/>
</dbReference>
<dbReference type="AlphaFoldDB" id="A0A3D9LIA6"/>
<dbReference type="Pfam" id="PF12833">
    <property type="entry name" value="HTH_18"/>
    <property type="match status" value="1"/>
</dbReference>
<dbReference type="InterPro" id="IPR032783">
    <property type="entry name" value="AraC_lig"/>
</dbReference>
<dbReference type="Pfam" id="PF12852">
    <property type="entry name" value="Cupin_6"/>
    <property type="match status" value="1"/>
</dbReference>
<comment type="caution">
    <text evidence="5">The sequence shown here is derived from an EMBL/GenBank/DDBJ whole genome shotgun (WGS) entry which is preliminary data.</text>
</comment>
<dbReference type="SUPFAM" id="SSF46689">
    <property type="entry name" value="Homeodomain-like"/>
    <property type="match status" value="2"/>
</dbReference>
<dbReference type="InterPro" id="IPR018060">
    <property type="entry name" value="HTH_AraC"/>
</dbReference>
<dbReference type="PROSITE" id="PS01124">
    <property type="entry name" value="HTH_ARAC_FAMILY_2"/>
    <property type="match status" value="1"/>
</dbReference>
<dbReference type="Proteomes" id="UP000256727">
    <property type="component" value="Unassembled WGS sequence"/>
</dbReference>
<name>A0A3D9LIA6_9MICC</name>
<dbReference type="OrthoDB" id="241790at2"/>
<evidence type="ECO:0000256" key="1">
    <source>
        <dbReference type="ARBA" id="ARBA00023015"/>
    </source>
</evidence>
<dbReference type="GO" id="GO:0043565">
    <property type="term" value="F:sequence-specific DNA binding"/>
    <property type="evidence" value="ECO:0007669"/>
    <property type="project" value="InterPro"/>
</dbReference>
<evidence type="ECO:0000256" key="2">
    <source>
        <dbReference type="ARBA" id="ARBA00023125"/>
    </source>
</evidence>
<evidence type="ECO:0000313" key="6">
    <source>
        <dbReference type="Proteomes" id="UP000256727"/>
    </source>
</evidence>
<protein>
    <submittedName>
        <fullName evidence="5">AraC family transcriptional regulator</fullName>
    </submittedName>
</protein>
<keyword evidence="1" id="KW-0805">Transcription regulation</keyword>
<accession>A0A3D9LIA6</accession>
<dbReference type="Gene3D" id="1.10.10.60">
    <property type="entry name" value="Homeodomain-like"/>
    <property type="match status" value="1"/>
</dbReference>
<sequence length="323" mass="34673">MDTLSEVLENIRSSGALIGQNLLSPPWAIRQEGGTSITVVAMLRGEAWLRRDGADPLRLGTRDLVILTGSGSTLLSSDPTGRIPTTCVLTAEGACLEETGERLTAGNGGLVRVADEAGLDSEHVLLAGSFPTSGRIAGRLLEALPNVVVVPRAHQRSRALGLLESELENREPGQQAVLDRLLDLVLIGALRDWFALPDTDVPAWYGAAGDPVVGPALGALHADPARAWTVESLARRAQVSRATFARRFAEVMGEPPISYLTGWRLCVAADLLQEREDTTESIARQVGYSSAFALSAAFTREYGVRPSRYRVQSRRLAVTEAVE</sequence>
<evidence type="ECO:0000259" key="4">
    <source>
        <dbReference type="PROSITE" id="PS01124"/>
    </source>
</evidence>
<keyword evidence="6" id="KW-1185">Reference proteome</keyword>
<dbReference type="PANTHER" id="PTHR46796">
    <property type="entry name" value="HTH-TYPE TRANSCRIPTIONAL ACTIVATOR RHAS-RELATED"/>
    <property type="match status" value="1"/>
</dbReference>
<keyword evidence="3" id="KW-0804">Transcription</keyword>
<dbReference type="PANTHER" id="PTHR46796:SF13">
    <property type="entry name" value="HTH-TYPE TRANSCRIPTIONAL ACTIVATOR RHAS"/>
    <property type="match status" value="1"/>
</dbReference>
<reference evidence="5 6" key="1">
    <citation type="submission" date="2018-07" db="EMBL/GenBank/DDBJ databases">
        <title>Sequencing the genomes of 1000 actinobacteria strains.</title>
        <authorList>
            <person name="Klenk H.-P."/>
        </authorList>
    </citation>
    <scope>NUCLEOTIDE SEQUENCE [LARGE SCALE GENOMIC DNA]</scope>
    <source>
        <strain evidence="5 6">DSM 14442</strain>
    </source>
</reference>
<proteinExistence type="predicted"/>